<proteinExistence type="predicted"/>
<evidence type="ECO:0000313" key="1">
    <source>
        <dbReference type="EMBL" id="CAB4558696.1"/>
    </source>
</evidence>
<accession>A0A6J6D5U2</accession>
<reference evidence="1" key="1">
    <citation type="submission" date="2020-05" db="EMBL/GenBank/DDBJ databases">
        <authorList>
            <person name="Chiriac C."/>
            <person name="Salcher M."/>
            <person name="Ghai R."/>
            <person name="Kavagutti S V."/>
        </authorList>
    </citation>
    <scope>NUCLEOTIDE SEQUENCE</scope>
</reference>
<dbReference type="EMBL" id="CAEZSF010000320">
    <property type="protein sequence ID" value="CAB4558696.1"/>
    <property type="molecule type" value="Genomic_DNA"/>
</dbReference>
<protein>
    <submittedName>
        <fullName evidence="1">Unannotated protein</fullName>
    </submittedName>
</protein>
<organism evidence="1">
    <name type="scientific">freshwater metagenome</name>
    <dbReference type="NCBI Taxonomy" id="449393"/>
    <lineage>
        <taxon>unclassified sequences</taxon>
        <taxon>metagenomes</taxon>
        <taxon>ecological metagenomes</taxon>
    </lineage>
</organism>
<name>A0A6J6D5U2_9ZZZZ</name>
<dbReference type="AlphaFoldDB" id="A0A6J6D5U2"/>
<gene>
    <name evidence="1" type="ORF">UFOPK1358_02089</name>
</gene>
<sequence length="138" mass="15204">MKLDDVVAQCPQVFFVVVAPHDDQHVAAFKVGAKFWNDDRLEQQPSFFLDVLQGVDGKTFEFVANRISSKFHLGVDLYEVEYFAPTDLCSIAQNDAIFDGDGVSVAQFCHHVGSHGVQNDNSGLCNALWTAVGVTPRD</sequence>